<dbReference type="CDD" id="cd00267">
    <property type="entry name" value="ABC_ATPase"/>
    <property type="match status" value="1"/>
</dbReference>
<dbReference type="Gene3D" id="3.40.50.300">
    <property type="entry name" value="P-loop containing nucleotide triphosphate hydrolases"/>
    <property type="match status" value="1"/>
</dbReference>
<gene>
    <name evidence="3" type="ORF">FYJ58_14215</name>
</gene>
<feature type="domain" description="ATPase AAA-type core" evidence="2">
    <location>
        <begin position="481"/>
        <end position="561"/>
    </location>
</feature>
<keyword evidence="1" id="KW-0175">Coiled coil</keyword>
<dbReference type="AlphaFoldDB" id="A0A6L5Y3S7"/>
<dbReference type="Proteomes" id="UP000482209">
    <property type="component" value="Unassembled WGS sequence"/>
</dbReference>
<dbReference type="EMBL" id="VUMT01000047">
    <property type="protein sequence ID" value="MSS65008.1"/>
    <property type="molecule type" value="Genomic_DNA"/>
</dbReference>
<evidence type="ECO:0000313" key="3">
    <source>
        <dbReference type="EMBL" id="MSS65008.1"/>
    </source>
</evidence>
<dbReference type="PANTHER" id="PTHR43581">
    <property type="entry name" value="ATP/GTP PHOSPHATASE"/>
    <property type="match status" value="1"/>
</dbReference>
<dbReference type="InterPro" id="IPR051396">
    <property type="entry name" value="Bact_Antivir_Def_Nuclease"/>
</dbReference>
<feature type="coiled-coil region" evidence="1">
    <location>
        <begin position="334"/>
        <end position="361"/>
    </location>
</feature>
<accession>A0A6L5Y3S7</accession>
<dbReference type="Pfam" id="PF13304">
    <property type="entry name" value="AAA_21"/>
    <property type="match status" value="1"/>
</dbReference>
<evidence type="ECO:0000256" key="1">
    <source>
        <dbReference type="SAM" id="Coils"/>
    </source>
</evidence>
<name>A0A6L5Y3S7_9FIRM</name>
<dbReference type="PANTHER" id="PTHR43581:SF2">
    <property type="entry name" value="EXCINUCLEASE ATPASE SUBUNIT"/>
    <property type="match status" value="1"/>
</dbReference>
<dbReference type="InterPro" id="IPR027417">
    <property type="entry name" value="P-loop_NTPase"/>
</dbReference>
<evidence type="ECO:0000259" key="2">
    <source>
        <dbReference type="Pfam" id="PF13304"/>
    </source>
</evidence>
<organism evidence="3 4">
    <name type="scientific">Velocimicrobium porci</name>
    <dbReference type="NCBI Taxonomy" id="2606634"/>
    <lineage>
        <taxon>Bacteria</taxon>
        <taxon>Bacillati</taxon>
        <taxon>Bacillota</taxon>
        <taxon>Clostridia</taxon>
        <taxon>Lachnospirales</taxon>
        <taxon>Lachnospiraceae</taxon>
        <taxon>Velocimicrobium</taxon>
    </lineage>
</organism>
<sequence>MGGTVELIYLYIKKYEEVFENVEFNFSSNYIATMKNNQLLIEKNKKSVKKYYGDNINNVVMFLGKNGVGKSTLLDILGMNRKDRISDTYQRKSRKRDIKYSYFILYHLYDDYFGFEFVDYNFLSGKDRISNIDMQNENAESALYKLPMGNIFKLENEVFKYCDNIMVQWLGNQDIRSKLEYAYITSDKYNNRISNRYREYYEDYMFERRYYLEGSNYEHLYKYFIYLKDINNELLQEKNITIENSIKIDEHMLDSDKSRGDYLHHKKRELDAQFDLKSNVQIEIEKKFNKKKIKKDSRSKKEIFLETFCAEAIEYYFLEQFVGWSENEGKRIDVNRADMSLADVERAISELDEKLKTEVINGLTEIMDFQEEYALLLYKIQNSRTENGKIDLKAVLEYTLNRVEIAASGTINIFDRHAVTEILNLLEELPKSYFVGKRSIRIKCESGKINEKIIELLRKYDYYFKIRNNEQGSNRISRILSVSFPKMSEGQRVFLDIISKAISAIYTIQPGDSLVLLIDEPDRALHPELARRFLATLLDSINKCQDRNIQIILSSHSPFIVTDILPEYVYSIDTENGKRKIINNKDTYATNIYYLLMDSFMLENTFGEYSYRQLKNIVQILNEKEEIGEEKLEWIKNIIDRVGEKTIKKKIMQLYEKKAHDKNNLINMLLTEKDENKLLKVREILEKND</sequence>
<dbReference type="GO" id="GO:0016887">
    <property type="term" value="F:ATP hydrolysis activity"/>
    <property type="evidence" value="ECO:0007669"/>
    <property type="project" value="InterPro"/>
</dbReference>
<protein>
    <submittedName>
        <fullName evidence="3">AAA family ATPase</fullName>
    </submittedName>
</protein>
<reference evidence="3 4" key="1">
    <citation type="submission" date="2019-08" db="EMBL/GenBank/DDBJ databases">
        <title>In-depth cultivation of the pig gut microbiome towards novel bacterial diversity and tailored functional studies.</title>
        <authorList>
            <person name="Wylensek D."/>
            <person name="Hitch T.C.A."/>
            <person name="Clavel T."/>
        </authorList>
    </citation>
    <scope>NUCLEOTIDE SEQUENCE [LARGE SCALE GENOMIC DNA]</scope>
    <source>
        <strain evidence="3 4">WCA-693-APC-MOT-I</strain>
    </source>
</reference>
<dbReference type="SUPFAM" id="SSF52540">
    <property type="entry name" value="P-loop containing nucleoside triphosphate hydrolases"/>
    <property type="match status" value="1"/>
</dbReference>
<dbReference type="GO" id="GO:0005524">
    <property type="term" value="F:ATP binding"/>
    <property type="evidence" value="ECO:0007669"/>
    <property type="project" value="InterPro"/>
</dbReference>
<evidence type="ECO:0000313" key="4">
    <source>
        <dbReference type="Proteomes" id="UP000482209"/>
    </source>
</evidence>
<comment type="caution">
    <text evidence="3">The sequence shown here is derived from an EMBL/GenBank/DDBJ whole genome shotgun (WGS) entry which is preliminary data.</text>
</comment>
<proteinExistence type="predicted"/>
<dbReference type="InterPro" id="IPR003959">
    <property type="entry name" value="ATPase_AAA_core"/>
</dbReference>
<keyword evidence="4" id="KW-1185">Reference proteome</keyword>